<evidence type="ECO:0000313" key="1">
    <source>
        <dbReference type="EMBL" id="GAA5061343.1"/>
    </source>
</evidence>
<gene>
    <name evidence="1" type="ORF">GCM10023336_38760</name>
</gene>
<proteinExistence type="predicted"/>
<sequence>MDPLTWLLIPLATVFMASVWSCCAGRSRRTDVWSDVQRFDQVRAALERAAKAEAPMSSASRG</sequence>
<protein>
    <submittedName>
        <fullName evidence="1">Uncharacterized protein</fullName>
    </submittedName>
</protein>
<reference evidence="2" key="1">
    <citation type="journal article" date="2019" name="Int. J. Syst. Evol. Microbiol.">
        <title>The Global Catalogue of Microorganisms (GCM) 10K type strain sequencing project: providing services to taxonomists for standard genome sequencing and annotation.</title>
        <authorList>
            <consortium name="The Broad Institute Genomics Platform"/>
            <consortium name="The Broad Institute Genome Sequencing Center for Infectious Disease"/>
            <person name="Wu L."/>
            <person name="Ma J."/>
        </authorList>
    </citation>
    <scope>NUCLEOTIDE SEQUENCE [LARGE SCALE GENOMIC DNA]</scope>
    <source>
        <strain evidence="2">JCM 18410</strain>
    </source>
</reference>
<dbReference type="Proteomes" id="UP001500124">
    <property type="component" value="Unassembled WGS sequence"/>
</dbReference>
<keyword evidence="2" id="KW-1185">Reference proteome</keyword>
<dbReference type="RefSeq" id="WP_164585268.1">
    <property type="nucleotide sequence ID" value="NZ_BAABKC010000053.1"/>
</dbReference>
<dbReference type="EMBL" id="BAABKC010000053">
    <property type="protein sequence ID" value="GAA5061343.1"/>
    <property type="molecule type" value="Genomic_DNA"/>
</dbReference>
<name>A0ABP9KQH1_9ACTN</name>
<accession>A0ABP9KQH1</accession>
<organism evidence="1 2">
    <name type="scientific">Streptomyces similanensis</name>
    <dbReference type="NCBI Taxonomy" id="1274988"/>
    <lineage>
        <taxon>Bacteria</taxon>
        <taxon>Bacillati</taxon>
        <taxon>Actinomycetota</taxon>
        <taxon>Actinomycetes</taxon>
        <taxon>Kitasatosporales</taxon>
        <taxon>Streptomycetaceae</taxon>
        <taxon>Streptomyces</taxon>
    </lineage>
</organism>
<comment type="caution">
    <text evidence="1">The sequence shown here is derived from an EMBL/GenBank/DDBJ whole genome shotgun (WGS) entry which is preliminary data.</text>
</comment>
<evidence type="ECO:0000313" key="2">
    <source>
        <dbReference type="Proteomes" id="UP001500124"/>
    </source>
</evidence>